<dbReference type="NCBIfam" id="TIGR01435">
    <property type="entry name" value="glu_cys_lig_rel"/>
    <property type="match status" value="1"/>
</dbReference>
<dbReference type="InterPro" id="IPR007370">
    <property type="entry name" value="Glu_cys_ligase"/>
</dbReference>
<reference evidence="15 16" key="1">
    <citation type="submission" date="2016-05" db="EMBL/GenBank/DDBJ databases">
        <title>Bacillus thuringiensis and Bacillus weihenstephanensis as novel biocontrol agents of wilt causing Verticillium species.</title>
        <authorList>
            <person name="Hollensteiner J."/>
            <person name="Wemheuer F."/>
            <person name="Harting R."/>
            <person name="Kolarzyk A."/>
            <person name="Diaz-Valerio S."/>
            <person name="Poehlein A."/>
            <person name="Brzuszkiewicz E."/>
            <person name="Nesemann K."/>
            <person name="Braus-Stromeyer S."/>
            <person name="Braus G."/>
            <person name="Daniel R."/>
            <person name="Liesegang H."/>
        </authorList>
    </citation>
    <scope>NUCLEOTIDE SEQUENCE [LARGE SCALE GENOMIC DNA]</scope>
    <source>
        <strain evidence="15 16">GOE11</strain>
    </source>
</reference>
<dbReference type="InterPro" id="IPR006335">
    <property type="entry name" value="Glut_biosynth"/>
</dbReference>
<keyword evidence="5 13" id="KW-0317">Glutathione biosynthesis</keyword>
<evidence type="ECO:0000256" key="7">
    <source>
        <dbReference type="ARBA" id="ARBA00022741"/>
    </source>
</evidence>
<dbReference type="AlphaFoldDB" id="A0A1E8BQ33"/>
<comment type="subunit">
    <text evidence="13">Monomer.</text>
</comment>
<evidence type="ECO:0000256" key="3">
    <source>
        <dbReference type="ARBA" id="ARBA00005006"/>
    </source>
</evidence>
<dbReference type="SUPFAM" id="SSF55931">
    <property type="entry name" value="Glutamine synthetase/guanido kinase"/>
    <property type="match status" value="1"/>
</dbReference>
<dbReference type="GO" id="GO:0046872">
    <property type="term" value="F:metal ion binding"/>
    <property type="evidence" value="ECO:0007669"/>
    <property type="project" value="UniProtKB-KW"/>
</dbReference>
<comment type="pathway">
    <text evidence="13">Sulfur metabolism; glutathione biosynthesis; glutathione from L-cysteine and L-glutamate: step 2/2.</text>
</comment>
<comment type="caution">
    <text evidence="15">The sequence shown here is derived from an EMBL/GenBank/DDBJ whole genome shotgun (WGS) entry which is preliminary data.</text>
</comment>
<dbReference type="Gene3D" id="3.30.590.20">
    <property type="match status" value="1"/>
</dbReference>
<evidence type="ECO:0000256" key="9">
    <source>
        <dbReference type="ARBA" id="ARBA00022842"/>
    </source>
</evidence>
<dbReference type="EC" id="6.3.2.2" evidence="13"/>
<keyword evidence="8 13" id="KW-0067">ATP-binding</keyword>
<dbReference type="Proteomes" id="UP000175835">
    <property type="component" value="Unassembled WGS sequence"/>
</dbReference>
<feature type="region of interest" description="Glutamate--cysteine ligase" evidence="13">
    <location>
        <begin position="1"/>
        <end position="346"/>
    </location>
</feature>
<keyword evidence="6" id="KW-0479">Metal-binding</keyword>
<dbReference type="PANTHER" id="PTHR38761:SF1">
    <property type="entry name" value="GLUTAMATE--CYSTEINE LIGASE"/>
    <property type="match status" value="1"/>
</dbReference>
<comment type="catalytic activity">
    <reaction evidence="12 13">
        <text>L-cysteine + L-glutamate + ATP = gamma-L-glutamyl-L-cysteine + ADP + phosphate + H(+)</text>
        <dbReference type="Rhea" id="RHEA:13285"/>
        <dbReference type="ChEBI" id="CHEBI:15378"/>
        <dbReference type="ChEBI" id="CHEBI:29985"/>
        <dbReference type="ChEBI" id="CHEBI:30616"/>
        <dbReference type="ChEBI" id="CHEBI:35235"/>
        <dbReference type="ChEBI" id="CHEBI:43474"/>
        <dbReference type="ChEBI" id="CHEBI:58173"/>
        <dbReference type="ChEBI" id="CHEBI:456216"/>
        <dbReference type="EC" id="6.3.2.2"/>
    </reaction>
</comment>
<dbReference type="PATRIC" id="fig|86662.28.peg.2020"/>
<dbReference type="Pfam" id="PF04262">
    <property type="entry name" value="Glu_cys_ligase"/>
    <property type="match status" value="1"/>
</dbReference>
<keyword evidence="9" id="KW-0460">Magnesium</keyword>
<dbReference type="Pfam" id="PF07478">
    <property type="entry name" value="Dala_Dala_lig_C"/>
    <property type="match status" value="1"/>
</dbReference>
<dbReference type="SUPFAM" id="SSF56059">
    <property type="entry name" value="Glutathione synthetase ATP-binding domain-like"/>
    <property type="match status" value="1"/>
</dbReference>
<dbReference type="RefSeq" id="WP_070146442.1">
    <property type="nucleotide sequence ID" value="NZ_LXLX01000025.1"/>
</dbReference>
<gene>
    <name evidence="13 15" type="primary">gshAB</name>
    <name evidence="13" type="synonym">gshF</name>
    <name evidence="15" type="ORF">BWGOE11_19950</name>
</gene>
<dbReference type="HAMAP" id="MF_00782">
    <property type="entry name" value="Glut_biosynth"/>
    <property type="match status" value="1"/>
</dbReference>
<comment type="similarity">
    <text evidence="13">In the N-terminal section; belongs to the glutamate--cysteine ligase type 1 family. Type 2 subfamily.</text>
</comment>
<sequence>MEFRQFSNLSNKQILDANFGIEREGLRVTDNGMLSLSPHPKVFGDKKENPYITTDFSESQLELVTPVFHTTSDAIDFLDSLYNIAALELDNEFIWPQSMPAVTPESKDIPIATFSNQGKDERYREYLEQKYGGKKQLISGIHINFSLGETLIHTLYSKTKKQTSLHDFKQELYLKLTRNYLRYHWLLVYLLGATNTIHKTYEQQCVETLQEISEETYSNEKAISCRNSICGYQNKEFLALDYSSIDQYVHSITSYIDKGVIEDIRELYSQIRLKCKGSPYSAENLLNNGIEYLEIRTIDINPFVKSGLSVEDMNFIHLFLLYCLEKEETLYDNWQLESELNSKKVAMEGQNLQLSLIQNSSTISLQSWGIGILHELLEMNEQYGLPFYNLLKEKEELLINYQKTYSYRLASLCKEKGYIKAHLELAERHKKEAFSERFKLKPYTDMELSTQILLKESIKRGIHFHILDRKDNFIELIKGENTQYIKQATKTGKDQYVNVLIMENKSVTKQILMRNNIVVPGGEEFFDINSANESLSNWIGVPLVIKPKSTNFGLGISIFPNGTNEDDLIKGLEIAFSEDSTILIEPFIKGKEYRFMVIEDETVAVLHRVPANVTGDGISTIQQLISQKNLDPLRGKGYKTPLEKIEIDENMKLFLQQKGLTIHTVLPEGELQYLRENSNISTGGDSIDVTDQVPEALKKIAVEASQAVGAKICGVDMMIKDLEDEHSSYAIIELNFNPAIHIHCYPFIGKERNIGSKILKLLDLA</sequence>
<dbReference type="InterPro" id="IPR014746">
    <property type="entry name" value="Gln_synth/guanido_kin_cat_dom"/>
</dbReference>
<dbReference type="EC" id="6.3.2.3" evidence="13"/>
<dbReference type="GO" id="GO:0005829">
    <property type="term" value="C:cytosol"/>
    <property type="evidence" value="ECO:0007669"/>
    <property type="project" value="TreeGrafter"/>
</dbReference>
<evidence type="ECO:0000256" key="12">
    <source>
        <dbReference type="ARBA" id="ARBA00048819"/>
    </source>
</evidence>
<evidence type="ECO:0000313" key="16">
    <source>
        <dbReference type="Proteomes" id="UP000175835"/>
    </source>
</evidence>
<name>A0A1E8BQ33_BACMY</name>
<protein>
    <recommendedName>
        <fullName evidence="13">Glutathione biosynthesis bifunctional protein GshAB</fullName>
    </recommendedName>
    <alternativeName>
        <fullName evidence="13">Gamma-GCS-GS</fullName>
        <shortName evidence="13">GCS-GS</shortName>
    </alternativeName>
    <domain>
        <recommendedName>
            <fullName evidence="13">Glutamate--cysteine ligase</fullName>
            <ecNumber evidence="13">6.3.2.2</ecNumber>
        </recommendedName>
        <alternativeName>
            <fullName evidence="13">Gamma-ECS</fullName>
            <shortName evidence="13">GCS</shortName>
        </alternativeName>
        <alternativeName>
            <fullName evidence="13">Gamma-glutamylcysteine synthetase</fullName>
        </alternativeName>
    </domain>
    <domain>
        <recommendedName>
            <fullName evidence="13">Glutathione synthetase</fullName>
            <ecNumber evidence="13">6.3.2.3</ecNumber>
        </recommendedName>
        <alternativeName>
            <fullName evidence="13">GSH synthetase</fullName>
            <shortName evidence="13">GS</shortName>
            <shortName evidence="13">GSH-S</shortName>
            <shortName evidence="13">GSHase</shortName>
        </alternativeName>
        <alternativeName>
            <fullName evidence="13">Glutathione synthase</fullName>
        </alternativeName>
    </domain>
</protein>
<evidence type="ECO:0000256" key="5">
    <source>
        <dbReference type="ARBA" id="ARBA00022684"/>
    </source>
</evidence>
<feature type="domain" description="ATP-grasp" evidence="14">
    <location>
        <begin position="509"/>
        <end position="763"/>
    </location>
</feature>
<evidence type="ECO:0000256" key="13">
    <source>
        <dbReference type="HAMAP-Rule" id="MF_00782"/>
    </source>
</evidence>
<evidence type="ECO:0000256" key="2">
    <source>
        <dbReference type="ARBA" id="ARBA00001946"/>
    </source>
</evidence>
<comment type="function">
    <text evidence="13">Synthesizes glutathione from L-glutamate and L-cysteine via gamma-L-glutamyl-L-cysteine.</text>
</comment>
<dbReference type="GO" id="GO:0004357">
    <property type="term" value="F:glutamate-cysteine ligase activity"/>
    <property type="evidence" value="ECO:0007669"/>
    <property type="project" value="UniProtKB-UniRule"/>
</dbReference>
<dbReference type="GO" id="GO:0005524">
    <property type="term" value="F:ATP binding"/>
    <property type="evidence" value="ECO:0007669"/>
    <property type="project" value="UniProtKB-UniRule"/>
</dbReference>
<evidence type="ECO:0000256" key="10">
    <source>
        <dbReference type="ARBA" id="ARBA00023211"/>
    </source>
</evidence>
<dbReference type="UniPathway" id="UPA00142">
    <property type="reaction ID" value="UER00209"/>
</dbReference>
<dbReference type="InterPro" id="IPR013651">
    <property type="entry name" value="ATP-grasp_RimK-type"/>
</dbReference>
<comment type="cofactor">
    <cofactor evidence="1">
        <name>Mn(2+)</name>
        <dbReference type="ChEBI" id="CHEBI:29035"/>
    </cofactor>
</comment>
<evidence type="ECO:0000256" key="8">
    <source>
        <dbReference type="ARBA" id="ARBA00022840"/>
    </source>
</evidence>
<comment type="cofactor">
    <cofactor evidence="2">
        <name>Mg(2+)</name>
        <dbReference type="ChEBI" id="CHEBI:18420"/>
    </cofactor>
</comment>
<evidence type="ECO:0000313" key="15">
    <source>
        <dbReference type="EMBL" id="OFD96555.1"/>
    </source>
</evidence>
<keyword evidence="10" id="KW-0464">Manganese</keyword>
<dbReference type="Pfam" id="PF18419">
    <property type="entry name" value="ATP-grasp_6"/>
    <property type="match status" value="1"/>
</dbReference>
<keyword evidence="11 13" id="KW-0511">Multifunctional enzyme</keyword>
<dbReference type="NCBIfam" id="NF002688">
    <property type="entry name" value="PRK02471.1"/>
    <property type="match status" value="1"/>
</dbReference>
<dbReference type="GO" id="GO:0004363">
    <property type="term" value="F:glutathione synthase activity"/>
    <property type="evidence" value="ECO:0007669"/>
    <property type="project" value="UniProtKB-UniRule"/>
</dbReference>
<dbReference type="Gene3D" id="3.30.470.20">
    <property type="entry name" value="ATP-grasp fold, B domain"/>
    <property type="match status" value="2"/>
</dbReference>
<dbReference type="InterPro" id="IPR011095">
    <property type="entry name" value="Dala_Dala_lig_C"/>
</dbReference>
<dbReference type="InterPro" id="IPR006334">
    <property type="entry name" value="Glut_cys_ligase"/>
</dbReference>
<comment type="catalytic activity">
    <reaction evidence="13">
        <text>gamma-L-glutamyl-L-cysteine + glycine + ATP = glutathione + ADP + phosphate + H(+)</text>
        <dbReference type="Rhea" id="RHEA:13557"/>
        <dbReference type="ChEBI" id="CHEBI:15378"/>
        <dbReference type="ChEBI" id="CHEBI:30616"/>
        <dbReference type="ChEBI" id="CHEBI:43474"/>
        <dbReference type="ChEBI" id="CHEBI:57305"/>
        <dbReference type="ChEBI" id="CHEBI:57925"/>
        <dbReference type="ChEBI" id="CHEBI:58173"/>
        <dbReference type="ChEBI" id="CHEBI:456216"/>
        <dbReference type="EC" id="6.3.2.3"/>
    </reaction>
</comment>
<evidence type="ECO:0000259" key="14">
    <source>
        <dbReference type="PROSITE" id="PS50975"/>
    </source>
</evidence>
<organism evidence="15 16">
    <name type="scientific">Bacillus mycoides</name>
    <dbReference type="NCBI Taxonomy" id="1405"/>
    <lineage>
        <taxon>Bacteria</taxon>
        <taxon>Bacillati</taxon>
        <taxon>Bacillota</taxon>
        <taxon>Bacilli</taxon>
        <taxon>Bacillales</taxon>
        <taxon>Bacillaceae</taxon>
        <taxon>Bacillus</taxon>
        <taxon>Bacillus cereus group</taxon>
    </lineage>
</organism>
<dbReference type="PROSITE" id="PS50975">
    <property type="entry name" value="ATP_GRASP"/>
    <property type="match status" value="1"/>
</dbReference>
<evidence type="ECO:0000256" key="4">
    <source>
        <dbReference type="ARBA" id="ARBA00022598"/>
    </source>
</evidence>
<dbReference type="InterPro" id="IPR011761">
    <property type="entry name" value="ATP-grasp"/>
</dbReference>
<proteinExistence type="inferred from homology"/>
<evidence type="ECO:0000256" key="11">
    <source>
        <dbReference type="ARBA" id="ARBA00023268"/>
    </source>
</evidence>
<keyword evidence="4 13" id="KW-0436">Ligase</keyword>
<keyword evidence="7 13" id="KW-0547">Nucleotide-binding</keyword>
<dbReference type="PANTHER" id="PTHR38761">
    <property type="entry name" value="GLUTAMATE--CYSTEINE LIGASE"/>
    <property type="match status" value="1"/>
</dbReference>
<accession>A0A1E8BQ33</accession>
<dbReference type="Pfam" id="PF08443">
    <property type="entry name" value="RimK"/>
    <property type="match status" value="1"/>
</dbReference>
<comment type="pathway">
    <text evidence="3 13">Sulfur metabolism; glutathione biosynthesis; glutathione from L-cysteine and L-glutamate: step 1/2.</text>
</comment>
<evidence type="ECO:0000256" key="1">
    <source>
        <dbReference type="ARBA" id="ARBA00001936"/>
    </source>
</evidence>
<dbReference type="InterPro" id="IPR040657">
    <property type="entry name" value="GshAB_ATP-grasp"/>
</dbReference>
<dbReference type="GO" id="GO:0008716">
    <property type="term" value="F:D-alanine-D-alanine ligase activity"/>
    <property type="evidence" value="ECO:0007669"/>
    <property type="project" value="InterPro"/>
</dbReference>
<evidence type="ECO:0000256" key="6">
    <source>
        <dbReference type="ARBA" id="ARBA00022723"/>
    </source>
</evidence>
<dbReference type="EMBL" id="LXLX01000025">
    <property type="protein sequence ID" value="OFD96555.1"/>
    <property type="molecule type" value="Genomic_DNA"/>
</dbReference>